<dbReference type="AlphaFoldDB" id="A0A835ZVW0"/>
<dbReference type="Proteomes" id="UP000664991">
    <property type="component" value="Unassembled WGS sequence"/>
</dbReference>
<feature type="transmembrane region" description="Helical" evidence="2">
    <location>
        <begin position="47"/>
        <end position="67"/>
    </location>
</feature>
<feature type="region of interest" description="Disordered" evidence="1">
    <location>
        <begin position="270"/>
        <end position="319"/>
    </location>
</feature>
<keyword evidence="2" id="KW-0812">Transmembrane</keyword>
<feature type="compositionally biased region" description="Low complexity" evidence="1">
    <location>
        <begin position="271"/>
        <end position="287"/>
    </location>
</feature>
<comment type="caution">
    <text evidence="3">The sequence shown here is derived from an EMBL/GenBank/DDBJ whole genome shotgun (WGS) entry which is preliminary data.</text>
</comment>
<accession>A0A835ZVW0</accession>
<evidence type="ECO:0000313" key="3">
    <source>
        <dbReference type="EMBL" id="KAG5197956.1"/>
    </source>
</evidence>
<evidence type="ECO:0000256" key="1">
    <source>
        <dbReference type="SAM" id="MobiDB-lite"/>
    </source>
</evidence>
<evidence type="ECO:0000256" key="2">
    <source>
        <dbReference type="SAM" id="Phobius"/>
    </source>
</evidence>
<keyword evidence="2" id="KW-0472">Membrane</keyword>
<proteinExistence type="predicted"/>
<protein>
    <submittedName>
        <fullName evidence="3">Uncharacterized protein</fullName>
    </submittedName>
</protein>
<keyword evidence="2" id="KW-1133">Transmembrane helix</keyword>
<reference evidence="3 4" key="1">
    <citation type="submission" date="2020-12" db="EMBL/GenBank/DDBJ databases">
        <title>De novo assembly of Tibetan sheep genome.</title>
        <authorList>
            <person name="Li X."/>
        </authorList>
    </citation>
    <scope>NUCLEOTIDE SEQUENCE [LARGE SCALE GENOMIC DNA]</scope>
    <source>
        <tissue evidence="3">Heart</tissue>
    </source>
</reference>
<dbReference type="EMBL" id="JAEMGP010000018">
    <property type="protein sequence ID" value="KAG5197956.1"/>
    <property type="molecule type" value="Genomic_DNA"/>
</dbReference>
<gene>
    <name evidence="3" type="ORF">JEQ12_007646</name>
</gene>
<feature type="region of interest" description="Disordered" evidence="1">
    <location>
        <begin position="1"/>
        <end position="40"/>
    </location>
</feature>
<evidence type="ECO:0000313" key="4">
    <source>
        <dbReference type="Proteomes" id="UP000664991"/>
    </source>
</evidence>
<name>A0A835ZVW0_SHEEP</name>
<organism evidence="3 4">
    <name type="scientific">Ovis aries</name>
    <name type="common">Sheep</name>
    <dbReference type="NCBI Taxonomy" id="9940"/>
    <lineage>
        <taxon>Eukaryota</taxon>
        <taxon>Metazoa</taxon>
        <taxon>Chordata</taxon>
        <taxon>Craniata</taxon>
        <taxon>Vertebrata</taxon>
        <taxon>Euteleostomi</taxon>
        <taxon>Mammalia</taxon>
        <taxon>Eutheria</taxon>
        <taxon>Laurasiatheria</taxon>
        <taxon>Artiodactyla</taxon>
        <taxon>Ruminantia</taxon>
        <taxon>Pecora</taxon>
        <taxon>Bovidae</taxon>
        <taxon>Caprinae</taxon>
        <taxon>Ovis</taxon>
    </lineage>
</organism>
<feature type="compositionally biased region" description="Low complexity" evidence="1">
    <location>
        <begin position="299"/>
        <end position="314"/>
    </location>
</feature>
<sequence>MKPGDKGNLAKSQAKSQQQRKKRKQDRTRSEPRNPMSGVGRVFSTDLVLTPAVGLLILGALFSMAPLTERKKIKEGAGRAHCMHGYEPEPSGEGFCGEMRPVQFGNDVLDPGSMYLFFNVINATNDDEYECHNEAVLDSDANIGTSRASVKITALMKQMKQAIKGKIHKIWKLNEIVCTKSQAYQASSVTAIDDISRAKISSGTQSGLHKHFKSVVDVTRFLILEIQESSRHWRSVVLEPCCLSACGECVDMASNIYTQQATQSYGAYPTQPGQGYSQQSNQPYGQQSYGGYGQSVDTSGYGQSSYRSSYGQMQNSYGTQSAPQGYGLAGGYGSNQSSQAS</sequence>